<evidence type="ECO:0000256" key="2">
    <source>
        <dbReference type="ARBA" id="ARBA00023002"/>
    </source>
</evidence>
<evidence type="ECO:0000313" key="4">
    <source>
        <dbReference type="Proteomes" id="UP000681075"/>
    </source>
</evidence>
<comment type="caution">
    <text evidence="3">The sequence shown here is derived from an EMBL/GenBank/DDBJ whole genome shotgun (WGS) entry which is preliminary data.</text>
</comment>
<dbReference type="EMBL" id="BOPV01000001">
    <property type="protein sequence ID" value="GIL39796.1"/>
    <property type="molecule type" value="Genomic_DNA"/>
</dbReference>
<organism evidence="3 4">
    <name type="scientific">Roseiterribacter gracilis</name>
    <dbReference type="NCBI Taxonomy" id="2812848"/>
    <lineage>
        <taxon>Bacteria</taxon>
        <taxon>Pseudomonadati</taxon>
        <taxon>Pseudomonadota</taxon>
        <taxon>Alphaproteobacteria</taxon>
        <taxon>Rhodospirillales</taxon>
        <taxon>Roseiterribacteraceae</taxon>
        <taxon>Roseiterribacter</taxon>
    </lineage>
</organism>
<comment type="similarity">
    <text evidence="1">Belongs to the LDH2/MDH2 oxidoreductase family.</text>
</comment>
<dbReference type="Proteomes" id="UP000681075">
    <property type="component" value="Unassembled WGS sequence"/>
</dbReference>
<dbReference type="Gene3D" id="3.30.1370.60">
    <property type="entry name" value="Hypothetical oxidoreductase yiak, domain 2"/>
    <property type="match status" value="1"/>
</dbReference>
<dbReference type="InterPro" id="IPR003767">
    <property type="entry name" value="Malate/L-lactate_DH-like"/>
</dbReference>
<accession>A0A8S8XEY9</accession>
<name>A0A8S8XEY9_9PROT</name>
<dbReference type="InterPro" id="IPR043144">
    <property type="entry name" value="Mal/L-sulf/L-lact_DH-like_ah"/>
</dbReference>
<dbReference type="InterPro" id="IPR036111">
    <property type="entry name" value="Mal/L-sulfo/L-lacto_DH-like_sf"/>
</dbReference>
<keyword evidence="4" id="KW-1185">Reference proteome</keyword>
<protein>
    <submittedName>
        <fullName evidence="3">Lactate dehydrogenase</fullName>
    </submittedName>
</protein>
<dbReference type="SUPFAM" id="SSF89733">
    <property type="entry name" value="L-sulfolactate dehydrogenase-like"/>
    <property type="match status" value="1"/>
</dbReference>
<dbReference type="PANTHER" id="PTHR11091:SF0">
    <property type="entry name" value="MALATE DEHYDROGENASE"/>
    <property type="match status" value="1"/>
</dbReference>
<proteinExistence type="inferred from homology"/>
<evidence type="ECO:0000313" key="3">
    <source>
        <dbReference type="EMBL" id="GIL39796.1"/>
    </source>
</evidence>
<dbReference type="Gene3D" id="1.10.1530.10">
    <property type="match status" value="1"/>
</dbReference>
<sequence>MPRPDAQRVAACLVDADLRGVASHGVGRIPIYTERLRRKLVNPTPSLTTERALTVAARIDGDNGLGFVVGTRAMDLALEIADVHGVGLVLAHRSTHYGMAASYLLQALDAGFCAFAFTNASPAMPIWGGRDAFLGTSPFAFAAPGEPPVVIDMAMSVVARGKIRRAMQRGEPIPEGWALDAEGRPTTDAKAGYDGVVLPAAGVKGSALSLMMEILAGVLSGAAFGGEVRNQYVDFEQPQNVGHCFLALKPDLFISRAELSARMTDLANRAKGGRRAQGVEEILLPGEPESRMAVKRRAEGIPLDAEELATVVAEADAVQVDVPPVMRTKVA</sequence>
<keyword evidence="2" id="KW-0560">Oxidoreductase</keyword>
<dbReference type="AlphaFoldDB" id="A0A8S8XEY9"/>
<dbReference type="GO" id="GO:0016491">
    <property type="term" value="F:oxidoreductase activity"/>
    <property type="evidence" value="ECO:0007669"/>
    <property type="project" value="UniProtKB-KW"/>
</dbReference>
<gene>
    <name evidence="3" type="primary">mdh_1</name>
    <name evidence="3" type="ORF">TMPK1_20330</name>
</gene>
<dbReference type="InterPro" id="IPR043143">
    <property type="entry name" value="Mal/L-sulf/L-lact_DH-like_NADP"/>
</dbReference>
<reference evidence="3" key="1">
    <citation type="submission" date="2021-02" db="EMBL/GenBank/DDBJ databases">
        <title>Genome sequence of Rhodospirillales sp. strain TMPK1 isolated from soil.</title>
        <authorList>
            <person name="Nakai R."/>
            <person name="Kusada H."/>
            <person name="Tamaki H."/>
        </authorList>
    </citation>
    <scope>NUCLEOTIDE SEQUENCE</scope>
    <source>
        <strain evidence="3">TMPK1</strain>
    </source>
</reference>
<evidence type="ECO:0000256" key="1">
    <source>
        <dbReference type="ARBA" id="ARBA00006056"/>
    </source>
</evidence>
<dbReference type="Pfam" id="PF02615">
    <property type="entry name" value="Ldh_2"/>
    <property type="match status" value="1"/>
</dbReference>
<dbReference type="PANTHER" id="PTHR11091">
    <property type="entry name" value="OXIDOREDUCTASE-RELATED"/>
    <property type="match status" value="1"/>
</dbReference>